<organism evidence="3 4">
    <name type="scientific">Nocardioides soli</name>
    <dbReference type="NCBI Taxonomy" id="1036020"/>
    <lineage>
        <taxon>Bacteria</taxon>
        <taxon>Bacillati</taxon>
        <taxon>Actinomycetota</taxon>
        <taxon>Actinomycetes</taxon>
        <taxon>Propionibacteriales</taxon>
        <taxon>Nocardioidaceae</taxon>
        <taxon>Nocardioides</taxon>
    </lineage>
</organism>
<reference evidence="3 4" key="1">
    <citation type="submission" date="2020-08" db="EMBL/GenBank/DDBJ databases">
        <title>Sequencing the genomes of 1000 actinobacteria strains.</title>
        <authorList>
            <person name="Klenk H.-P."/>
        </authorList>
    </citation>
    <scope>NUCLEOTIDE SEQUENCE [LARGE SCALE GENOMIC DNA]</scope>
    <source>
        <strain evidence="3 4">DSM 105498</strain>
    </source>
</reference>
<dbReference type="CDD" id="cd05233">
    <property type="entry name" value="SDR_c"/>
    <property type="match status" value="1"/>
</dbReference>
<accession>A0A7W4VTY8</accession>
<dbReference type="NCBIfam" id="NF005559">
    <property type="entry name" value="PRK07231.1"/>
    <property type="match status" value="1"/>
</dbReference>
<dbReference type="GO" id="GO:0016491">
    <property type="term" value="F:oxidoreductase activity"/>
    <property type="evidence" value="ECO:0007669"/>
    <property type="project" value="UniProtKB-KW"/>
</dbReference>
<dbReference type="PRINTS" id="PR00080">
    <property type="entry name" value="SDRFAMILY"/>
</dbReference>
<dbReference type="Pfam" id="PF13561">
    <property type="entry name" value="adh_short_C2"/>
    <property type="match status" value="1"/>
</dbReference>
<gene>
    <name evidence="3" type="ORF">FHU40_001556</name>
</gene>
<dbReference type="InterPro" id="IPR020904">
    <property type="entry name" value="Sc_DH/Rdtase_CS"/>
</dbReference>
<dbReference type="InterPro" id="IPR036291">
    <property type="entry name" value="NAD(P)-bd_dom_sf"/>
</dbReference>
<evidence type="ECO:0000313" key="3">
    <source>
        <dbReference type="EMBL" id="MBB3041755.1"/>
    </source>
</evidence>
<protein>
    <submittedName>
        <fullName evidence="3">NAD(P)-dependent dehydrogenase (Short-subunit alcohol dehydrogenase family)</fullName>
    </submittedName>
</protein>
<evidence type="ECO:0000256" key="2">
    <source>
        <dbReference type="ARBA" id="ARBA00023002"/>
    </source>
</evidence>
<sequence>MTEQEFAGRVALVTGAASGIGRASALALAAEGASVMVADLNAAGAAETVALIEAAGGLADSVEADVTDERAVAAMVAATVDRFGGLDIAHNNAGASGRSTRITETDLDNWNLIIGANLTSVFLCLREELRIMSAQGSGVIVNTASVSSRTGQATLAAYGAAKHGVSGLTKAAAMEHAGQGIRINAVAPGFTRTPMIEQEMAKNPVWATSALDAIPLGRGARPQEIADVVVWLCSRRSSFVVGQTIYSDGGVTVGRKVRAPQ</sequence>
<dbReference type="EMBL" id="JACHWR010000001">
    <property type="protein sequence ID" value="MBB3041755.1"/>
    <property type="molecule type" value="Genomic_DNA"/>
</dbReference>
<dbReference type="Gene3D" id="3.40.50.720">
    <property type="entry name" value="NAD(P)-binding Rossmann-like Domain"/>
    <property type="match status" value="1"/>
</dbReference>
<comment type="caution">
    <text evidence="3">The sequence shown here is derived from an EMBL/GenBank/DDBJ whole genome shotgun (WGS) entry which is preliminary data.</text>
</comment>
<dbReference type="SUPFAM" id="SSF51735">
    <property type="entry name" value="NAD(P)-binding Rossmann-fold domains"/>
    <property type="match status" value="1"/>
</dbReference>
<dbReference type="RefSeq" id="WP_183591625.1">
    <property type="nucleotide sequence ID" value="NZ_JACHWR010000001.1"/>
</dbReference>
<comment type="similarity">
    <text evidence="1">Belongs to the short-chain dehydrogenases/reductases (SDR) family.</text>
</comment>
<dbReference type="AlphaFoldDB" id="A0A7W4VTY8"/>
<dbReference type="Proteomes" id="UP000589626">
    <property type="component" value="Unassembled WGS sequence"/>
</dbReference>
<dbReference type="PRINTS" id="PR00081">
    <property type="entry name" value="GDHRDH"/>
</dbReference>
<dbReference type="InterPro" id="IPR002347">
    <property type="entry name" value="SDR_fam"/>
</dbReference>
<dbReference type="FunFam" id="3.40.50.720:FF:000084">
    <property type="entry name" value="Short-chain dehydrogenase reductase"/>
    <property type="match status" value="1"/>
</dbReference>
<dbReference type="PANTHER" id="PTHR24321:SF8">
    <property type="entry name" value="ESTRADIOL 17-BETA-DEHYDROGENASE 8-RELATED"/>
    <property type="match status" value="1"/>
</dbReference>
<evidence type="ECO:0000313" key="4">
    <source>
        <dbReference type="Proteomes" id="UP000589626"/>
    </source>
</evidence>
<keyword evidence="4" id="KW-1185">Reference proteome</keyword>
<name>A0A7W4VTY8_9ACTN</name>
<proteinExistence type="inferred from homology"/>
<evidence type="ECO:0000256" key="1">
    <source>
        <dbReference type="ARBA" id="ARBA00006484"/>
    </source>
</evidence>
<dbReference type="PANTHER" id="PTHR24321">
    <property type="entry name" value="DEHYDROGENASES, SHORT CHAIN"/>
    <property type="match status" value="1"/>
</dbReference>
<keyword evidence="2" id="KW-0560">Oxidoreductase</keyword>
<dbReference type="PROSITE" id="PS00061">
    <property type="entry name" value="ADH_SHORT"/>
    <property type="match status" value="1"/>
</dbReference>